<name>A0A443SPK7_9ACAR</name>
<keyword evidence="6" id="KW-1185">Reference proteome</keyword>
<reference evidence="5 6" key="1">
    <citation type="journal article" date="2018" name="Gigascience">
        <title>Genomes of trombidid mites reveal novel predicted allergens and laterally-transferred genes associated with secondary metabolism.</title>
        <authorList>
            <person name="Dong X."/>
            <person name="Chaisiri K."/>
            <person name="Xia D."/>
            <person name="Armstrong S.D."/>
            <person name="Fang Y."/>
            <person name="Donnelly M.J."/>
            <person name="Kadowaki T."/>
            <person name="McGarry J.W."/>
            <person name="Darby A.C."/>
            <person name="Makepeace B.L."/>
        </authorList>
    </citation>
    <scope>NUCLEOTIDE SEQUENCE [LARGE SCALE GENOMIC DNA]</scope>
    <source>
        <strain evidence="5">UoL-UT</strain>
    </source>
</reference>
<keyword evidence="1 2" id="KW-0727">SH2 domain</keyword>
<dbReference type="Pfam" id="PF00017">
    <property type="entry name" value="SH2"/>
    <property type="match status" value="1"/>
</dbReference>
<feature type="compositionally biased region" description="Low complexity" evidence="3">
    <location>
        <begin position="262"/>
        <end position="284"/>
    </location>
</feature>
<feature type="compositionally biased region" description="Low complexity" evidence="3">
    <location>
        <begin position="68"/>
        <end position="80"/>
    </location>
</feature>
<dbReference type="VEuPathDB" id="VectorBase:LDEU002628"/>
<feature type="compositionally biased region" description="Basic and acidic residues" evidence="3">
    <location>
        <begin position="190"/>
        <end position="200"/>
    </location>
</feature>
<dbReference type="InterPro" id="IPR036860">
    <property type="entry name" value="SH2_dom_sf"/>
</dbReference>
<organism evidence="5 6">
    <name type="scientific">Leptotrombidium deliense</name>
    <dbReference type="NCBI Taxonomy" id="299467"/>
    <lineage>
        <taxon>Eukaryota</taxon>
        <taxon>Metazoa</taxon>
        <taxon>Ecdysozoa</taxon>
        <taxon>Arthropoda</taxon>
        <taxon>Chelicerata</taxon>
        <taxon>Arachnida</taxon>
        <taxon>Acari</taxon>
        <taxon>Acariformes</taxon>
        <taxon>Trombidiformes</taxon>
        <taxon>Prostigmata</taxon>
        <taxon>Anystina</taxon>
        <taxon>Parasitengona</taxon>
        <taxon>Trombiculoidea</taxon>
        <taxon>Trombiculidae</taxon>
        <taxon>Leptotrombidium</taxon>
    </lineage>
</organism>
<sequence>FDDDDNASWGSEFDDYFDDDDESDDDSSRCGNYSFTDDNSHLRQQQLKGIMATNFDSTYESVYETPPSSSSGENSENSSSIETACETSEISDANANQPSVVLLNRKTTLRECFSSQSLPETCISNIESKYNVIDNNSNCCLLSKSSTSFSEERCLAIKPSLPVKPTKPLVPPKPATLSKAVPKNNAEMPEVPKNDVEVTRRMKTKKIVRPPSEPPPPPLPKSPPPVSTGKPLFPEITLSELSQVLEPEQDGYEPPIFINQENSPRPSSTTSSQNRSSDSDSGSGYLPFRVSPPPGFDDTYEPMMASVSTGSTPNLNILESNYEEVPEDKLSPRERFLGSTISLTSTAELNRPKLPRVKLSSSSSLSLKFPEKLKLIPEKLMKSEKSLSNIDHRSQATNGLNSLNPAHRPLPPVPPKDLNAEFNAEMEILRTHPWFHDIERDEAAVILQKMNEGGGYVVRAGKRAGKSNPFSLTIFHDNKIFHLNIRRRQDGLFALGKFKEREKTFRTVPDLIFYHQKEPILLTTKGKPAGTTKLSKTPQR</sequence>
<dbReference type="InterPro" id="IPR000980">
    <property type="entry name" value="SH2"/>
</dbReference>
<dbReference type="GO" id="GO:0007169">
    <property type="term" value="P:cell surface receptor protein tyrosine kinase signaling pathway"/>
    <property type="evidence" value="ECO:0007669"/>
    <property type="project" value="TreeGrafter"/>
</dbReference>
<evidence type="ECO:0000313" key="5">
    <source>
        <dbReference type="EMBL" id="RWS29412.1"/>
    </source>
</evidence>
<feature type="region of interest" description="Disordered" evidence="3">
    <location>
        <begin position="1"/>
        <end position="37"/>
    </location>
</feature>
<comment type="caution">
    <text evidence="5">The sequence shown here is derived from an EMBL/GenBank/DDBJ whole genome shotgun (WGS) entry which is preliminary data.</text>
</comment>
<gene>
    <name evidence="5" type="ORF">B4U80_12729</name>
</gene>
<feature type="region of interest" description="Disordered" evidence="3">
    <location>
        <begin position="60"/>
        <end position="90"/>
    </location>
</feature>
<evidence type="ECO:0000259" key="4">
    <source>
        <dbReference type="PROSITE" id="PS50001"/>
    </source>
</evidence>
<dbReference type="SUPFAM" id="SSF55550">
    <property type="entry name" value="SH2 domain"/>
    <property type="match status" value="1"/>
</dbReference>
<dbReference type="PANTHER" id="PTHR14098:SF14">
    <property type="entry name" value="SH2 DOMAIN-CONTAINING PROTEIN"/>
    <property type="match status" value="1"/>
</dbReference>
<feature type="compositionally biased region" description="Acidic residues" evidence="3">
    <location>
        <begin position="1"/>
        <end position="25"/>
    </location>
</feature>
<dbReference type="GO" id="GO:0035556">
    <property type="term" value="P:intracellular signal transduction"/>
    <property type="evidence" value="ECO:0007669"/>
    <property type="project" value="TreeGrafter"/>
</dbReference>
<dbReference type="SMART" id="SM00252">
    <property type="entry name" value="SH2"/>
    <property type="match status" value="1"/>
</dbReference>
<dbReference type="InterPro" id="IPR051751">
    <property type="entry name" value="Immunoreceptor_sig_adapters"/>
</dbReference>
<dbReference type="Gene3D" id="3.30.505.10">
    <property type="entry name" value="SH2 domain"/>
    <property type="match status" value="1"/>
</dbReference>
<dbReference type="STRING" id="299467.A0A443SPK7"/>
<evidence type="ECO:0000256" key="2">
    <source>
        <dbReference type="PROSITE-ProRule" id="PRU00191"/>
    </source>
</evidence>
<dbReference type="Proteomes" id="UP000288716">
    <property type="component" value="Unassembled WGS sequence"/>
</dbReference>
<dbReference type="OrthoDB" id="10044490at2759"/>
<dbReference type="PANTHER" id="PTHR14098">
    <property type="entry name" value="SH2 DOMAIN CONTAINING PROTEIN"/>
    <property type="match status" value="1"/>
</dbReference>
<feature type="non-terminal residue" evidence="5">
    <location>
        <position position="1"/>
    </location>
</feature>
<feature type="region of interest" description="Disordered" evidence="3">
    <location>
        <begin position="251"/>
        <end position="298"/>
    </location>
</feature>
<dbReference type="PROSITE" id="PS50001">
    <property type="entry name" value="SH2"/>
    <property type="match status" value="1"/>
</dbReference>
<dbReference type="EMBL" id="NCKV01000929">
    <property type="protein sequence ID" value="RWS29412.1"/>
    <property type="molecule type" value="Genomic_DNA"/>
</dbReference>
<accession>A0A443SPK7</accession>
<evidence type="ECO:0000256" key="1">
    <source>
        <dbReference type="ARBA" id="ARBA00022999"/>
    </source>
</evidence>
<feature type="domain" description="SH2" evidence="4">
    <location>
        <begin position="433"/>
        <end position="538"/>
    </location>
</feature>
<proteinExistence type="predicted"/>
<feature type="region of interest" description="Disordered" evidence="3">
    <location>
        <begin position="166"/>
        <end position="232"/>
    </location>
</feature>
<evidence type="ECO:0000313" key="6">
    <source>
        <dbReference type="Proteomes" id="UP000288716"/>
    </source>
</evidence>
<dbReference type="AlphaFoldDB" id="A0A443SPK7"/>
<feature type="compositionally biased region" description="Pro residues" evidence="3">
    <location>
        <begin position="211"/>
        <end position="226"/>
    </location>
</feature>
<dbReference type="GO" id="GO:0005737">
    <property type="term" value="C:cytoplasm"/>
    <property type="evidence" value="ECO:0007669"/>
    <property type="project" value="UniProtKB-ARBA"/>
</dbReference>
<protein>
    <submittedName>
        <fullName evidence="5">B-cell linker protein-like protein</fullName>
    </submittedName>
</protein>
<feature type="compositionally biased region" description="Polar residues" evidence="3">
    <location>
        <begin position="81"/>
        <end position="90"/>
    </location>
</feature>
<evidence type="ECO:0000256" key="3">
    <source>
        <dbReference type="SAM" id="MobiDB-lite"/>
    </source>
</evidence>